<feature type="binding site" evidence="12">
    <location>
        <position position="196"/>
    </location>
    <ligand>
        <name>CoA</name>
        <dbReference type="ChEBI" id="CHEBI:57287"/>
    </ligand>
</feature>
<evidence type="ECO:0000256" key="11">
    <source>
        <dbReference type="ARBA" id="ARBA00049191"/>
    </source>
</evidence>
<sequence length="258" mass="30204">MLLENTRSTRLQQSDEAAVCLASIDIEHTVIRLNNIEIHQVHLSNLIEKCELDDLYQVFDIVQADEVRQCHFSRKLDYFMGRLAARYALKKYNHAGFNVLKGAYGEPIFPEHIQGSISHVNDRQDYIAICAVQNILENRLYMGIDIELYKHQELLIHQAENIDVFLNLEEQLKIAILKLRHQDNIAIELVIFSAKESIIKAVFNKYKIITDFKSIHFQQFSVHELYFKVKKTPDDLHFFTVKVTYFQKHQQIITIACI</sequence>
<organism evidence="16 17">
    <name type="scientific">Acinetobacter gerneri</name>
    <dbReference type="NCBI Taxonomy" id="202952"/>
    <lineage>
        <taxon>Bacteria</taxon>
        <taxon>Pseudomonadati</taxon>
        <taxon>Pseudomonadota</taxon>
        <taxon>Gammaproteobacteria</taxon>
        <taxon>Moraxellales</taxon>
        <taxon>Moraxellaceae</taxon>
        <taxon>Acinetobacter</taxon>
    </lineage>
</organism>
<dbReference type="PRINTS" id="PR01399">
    <property type="entry name" value="ENTSNTHTASED"/>
</dbReference>
<dbReference type="Pfam" id="PF17837">
    <property type="entry name" value="4PPT_N"/>
    <property type="match status" value="1"/>
</dbReference>
<dbReference type="GO" id="GO:0009366">
    <property type="term" value="C:enterobactin synthetase complex"/>
    <property type="evidence" value="ECO:0007669"/>
    <property type="project" value="InterPro"/>
</dbReference>
<dbReference type="Proteomes" id="UP001243195">
    <property type="component" value="Unassembled WGS sequence"/>
</dbReference>
<feature type="binding site" evidence="12">
    <location>
        <begin position="118"/>
        <end position="119"/>
    </location>
    <ligand>
        <name>CoA</name>
        <dbReference type="ChEBI" id="CHEBI:57287"/>
    </ligand>
</feature>
<feature type="domain" description="4'-phosphopantetheinyl transferase" evidence="14">
    <location>
        <begin position="142"/>
        <end position="249"/>
    </location>
</feature>
<keyword evidence="13" id="KW-0460">Magnesium</keyword>
<evidence type="ECO:0000256" key="9">
    <source>
        <dbReference type="ARBA" id="ARBA00031996"/>
    </source>
</evidence>
<evidence type="ECO:0000256" key="7">
    <source>
        <dbReference type="ARBA" id="ARBA00023191"/>
    </source>
</evidence>
<evidence type="ECO:0000256" key="1">
    <source>
        <dbReference type="ARBA" id="ARBA00003937"/>
    </source>
</evidence>
<keyword evidence="6 16" id="KW-0808">Transferase</keyword>
<comment type="catalytic activity">
    <reaction evidence="11">
        <text>apo-[peptidyl-carrier protein] + CoA = holo-[peptidyl-carrier protein] + adenosine 3',5'-bisphosphate + H(+)</text>
        <dbReference type="Rhea" id="RHEA:46228"/>
        <dbReference type="Rhea" id="RHEA-COMP:11479"/>
        <dbReference type="Rhea" id="RHEA-COMP:11480"/>
        <dbReference type="ChEBI" id="CHEBI:15378"/>
        <dbReference type="ChEBI" id="CHEBI:29999"/>
        <dbReference type="ChEBI" id="CHEBI:57287"/>
        <dbReference type="ChEBI" id="CHEBI:58343"/>
        <dbReference type="ChEBI" id="CHEBI:64479"/>
    </reaction>
</comment>
<proteinExistence type="inferred from homology"/>
<evidence type="ECO:0000256" key="12">
    <source>
        <dbReference type="PIRSR" id="PIRSR603542-1"/>
    </source>
</evidence>
<comment type="pathway">
    <text evidence="2">Siderophore biosynthesis; enterobactin biosynthesis.</text>
</comment>
<comment type="similarity">
    <text evidence="3">Belongs to the P-Pant transferase superfamily. EntD family.</text>
</comment>
<evidence type="ECO:0000256" key="6">
    <source>
        <dbReference type="ARBA" id="ARBA00022679"/>
    </source>
</evidence>
<dbReference type="GO" id="GO:0009239">
    <property type="term" value="P:enterobactin biosynthetic process"/>
    <property type="evidence" value="ECO:0007669"/>
    <property type="project" value="UniProtKB-KW"/>
</dbReference>
<reference evidence="16" key="1">
    <citation type="submission" date="2023-08" db="EMBL/GenBank/DDBJ databases">
        <title>Emergence of clinically-relevant ST2 carbapenem-resistant Acinetobacter baumannii strains in hospital sewages in Zhejiang, East of China.</title>
        <authorList>
            <person name="Kaichao C."/>
            <person name="Zhang R."/>
        </authorList>
    </citation>
    <scope>NUCLEOTIDE SEQUENCE</scope>
    <source>
        <strain evidence="16">M-SY-60</strain>
    </source>
</reference>
<protein>
    <recommendedName>
        <fullName evidence="5">Enterobactin synthase component D</fullName>
    </recommendedName>
    <alternativeName>
        <fullName evidence="8">4'-phosphopantetheinyl transferase EntD</fullName>
    </alternativeName>
    <alternativeName>
        <fullName evidence="9">Enterochelin synthase D</fullName>
    </alternativeName>
</protein>
<dbReference type="GO" id="GO:0000287">
    <property type="term" value="F:magnesium ion binding"/>
    <property type="evidence" value="ECO:0007669"/>
    <property type="project" value="InterPro"/>
</dbReference>
<comment type="function">
    <text evidence="1">Involved in the biosynthesis of the siderophore enterobactin (enterochelin), which is a macrocyclic trimeric lactone of N-(2,3-dihydroxybenzoyl)-serine. The serine trilactone serves as a scaffolding for the three catechol functionalities that provide hexadentate coordination for the tightly ligated iron(2+) atoms. Plays an essential role in the assembly of the enterobactin by catalyzing the transfer of the 4'-phosphopantetheine (Ppant) moiety from coenzyme A to the apo-domains of both EntB (ArCP domain) and EntF (PCP domain) to yield their holo-forms which make them competent for the activation of 2,3-dihydroxybenzoate (DHB) and L-serine, respectively.</text>
</comment>
<dbReference type="SUPFAM" id="SSF56214">
    <property type="entry name" value="4'-phosphopantetheinyl transferase"/>
    <property type="match status" value="1"/>
</dbReference>
<comment type="catalytic activity">
    <reaction evidence="10">
        <text>apo-[aryl-carrier protein] + CoA = holo-[aryl-carrier protein] + adenosine 3',5'-bisphosphate + H(+)</text>
        <dbReference type="Rhea" id="RHEA:48404"/>
        <dbReference type="Rhea" id="RHEA-COMP:15903"/>
        <dbReference type="Rhea" id="RHEA-COMP:17557"/>
        <dbReference type="ChEBI" id="CHEBI:15378"/>
        <dbReference type="ChEBI" id="CHEBI:29999"/>
        <dbReference type="ChEBI" id="CHEBI:57287"/>
        <dbReference type="ChEBI" id="CHEBI:58343"/>
        <dbReference type="ChEBI" id="CHEBI:64479"/>
    </reaction>
</comment>
<dbReference type="InterPro" id="IPR041354">
    <property type="entry name" value="4PPT_N"/>
</dbReference>
<evidence type="ECO:0000259" key="15">
    <source>
        <dbReference type="Pfam" id="PF17837"/>
    </source>
</evidence>
<dbReference type="GO" id="GO:0008897">
    <property type="term" value="F:holo-[acyl-carrier-protein] synthase activity"/>
    <property type="evidence" value="ECO:0007669"/>
    <property type="project" value="InterPro"/>
</dbReference>
<dbReference type="PANTHER" id="PTHR38096:SF1">
    <property type="entry name" value="ENTEROBACTIN SYNTHASE COMPONENT D"/>
    <property type="match status" value="1"/>
</dbReference>
<feature type="binding site" evidence="12">
    <location>
        <position position="145"/>
    </location>
    <ligand>
        <name>CoA</name>
        <dbReference type="ChEBI" id="CHEBI:57287"/>
    </ligand>
</feature>
<feature type="binding site" evidence="12">
    <location>
        <position position="74"/>
    </location>
    <ligand>
        <name>CoA</name>
        <dbReference type="ChEBI" id="CHEBI:57287"/>
    </ligand>
</feature>
<dbReference type="InterPro" id="IPR008278">
    <property type="entry name" value="4-PPantetheinyl_Trfase_dom"/>
</dbReference>
<accession>A0AAW8JKX8</accession>
<feature type="binding site" evidence="12">
    <location>
        <position position="82"/>
    </location>
    <ligand>
        <name>CoA</name>
        <dbReference type="ChEBI" id="CHEBI:57287"/>
    </ligand>
</feature>
<evidence type="ECO:0000256" key="8">
    <source>
        <dbReference type="ARBA" id="ARBA00029894"/>
    </source>
</evidence>
<feature type="binding site" evidence="13">
    <location>
        <position position="147"/>
    </location>
    <ligand>
        <name>Mg(2+)</name>
        <dbReference type="ChEBI" id="CHEBI:18420"/>
    </ligand>
</feature>
<feature type="binding site" evidence="13">
    <location>
        <position position="145"/>
    </location>
    <ligand>
        <name>Mg(2+)</name>
        <dbReference type="ChEBI" id="CHEBI:18420"/>
    </ligand>
</feature>
<keyword evidence="7" id="KW-0259">Enterobactin biosynthesis</keyword>
<keyword evidence="13" id="KW-0479">Metal-binding</keyword>
<dbReference type="InterPro" id="IPR037143">
    <property type="entry name" value="4-PPantetheinyl_Trfase_dom_sf"/>
</dbReference>
<dbReference type="Pfam" id="PF01648">
    <property type="entry name" value="ACPS"/>
    <property type="match status" value="1"/>
</dbReference>
<dbReference type="Gene3D" id="3.90.470.20">
    <property type="entry name" value="4'-phosphopantetheinyl transferase domain"/>
    <property type="match status" value="1"/>
</dbReference>
<evidence type="ECO:0000256" key="2">
    <source>
        <dbReference type="ARBA" id="ARBA00004993"/>
    </source>
</evidence>
<dbReference type="InterPro" id="IPR003542">
    <property type="entry name" value="Enbac_synth_compD-like"/>
</dbReference>
<comment type="cofactor">
    <cofactor evidence="13">
        <name>Mg(2+)</name>
        <dbReference type="ChEBI" id="CHEBI:18420"/>
    </cofactor>
</comment>
<evidence type="ECO:0000256" key="13">
    <source>
        <dbReference type="PIRSR" id="PIRSR603542-2"/>
    </source>
</evidence>
<evidence type="ECO:0000256" key="5">
    <source>
        <dbReference type="ARBA" id="ARBA00019087"/>
    </source>
</evidence>
<evidence type="ECO:0000256" key="10">
    <source>
        <dbReference type="ARBA" id="ARBA00049176"/>
    </source>
</evidence>
<evidence type="ECO:0000259" key="14">
    <source>
        <dbReference type="Pfam" id="PF01648"/>
    </source>
</evidence>
<evidence type="ECO:0000313" key="16">
    <source>
        <dbReference type="EMBL" id="MDQ9072250.1"/>
    </source>
</evidence>
<comment type="subunit">
    <text evidence="4">EntB, EntD, EntE, and EntF form a multienzyme complex called enterobactin synthase.</text>
</comment>
<feature type="binding site" evidence="13">
    <location>
        <position position="146"/>
    </location>
    <ligand>
        <name>Mg(2+)</name>
        <dbReference type="ChEBI" id="CHEBI:18420"/>
    </ligand>
</feature>
<feature type="binding site" evidence="12">
    <location>
        <position position="200"/>
    </location>
    <ligand>
        <name>CoA</name>
        <dbReference type="ChEBI" id="CHEBI:57287"/>
    </ligand>
</feature>
<dbReference type="AlphaFoldDB" id="A0AAW8JKX8"/>
<dbReference type="RefSeq" id="WP_308956665.1">
    <property type="nucleotide sequence ID" value="NZ_JAVICY010000020.1"/>
</dbReference>
<dbReference type="PANTHER" id="PTHR38096">
    <property type="entry name" value="ENTEROBACTIN SYNTHASE COMPONENT D"/>
    <property type="match status" value="1"/>
</dbReference>
<feature type="domain" description="4'-phosphopantetheinyl transferase N-terminal" evidence="15">
    <location>
        <begin position="67"/>
        <end position="122"/>
    </location>
</feature>
<gene>
    <name evidence="16" type="ORF">RFH51_12350</name>
</gene>
<evidence type="ECO:0000256" key="3">
    <source>
        <dbReference type="ARBA" id="ARBA00008342"/>
    </source>
</evidence>
<comment type="caution">
    <text evidence="16">The sequence shown here is derived from an EMBL/GenBank/DDBJ whole genome shotgun (WGS) entry which is preliminary data.</text>
</comment>
<dbReference type="GO" id="GO:0005886">
    <property type="term" value="C:plasma membrane"/>
    <property type="evidence" value="ECO:0007669"/>
    <property type="project" value="TreeGrafter"/>
</dbReference>
<evidence type="ECO:0000256" key="4">
    <source>
        <dbReference type="ARBA" id="ARBA00011503"/>
    </source>
</evidence>
<dbReference type="EMBL" id="JAVIDA010000017">
    <property type="protein sequence ID" value="MDQ9072250.1"/>
    <property type="molecule type" value="Genomic_DNA"/>
</dbReference>
<evidence type="ECO:0000313" key="17">
    <source>
        <dbReference type="Proteomes" id="UP001243195"/>
    </source>
</evidence>
<name>A0AAW8JKX8_9GAMM</name>